<dbReference type="SUPFAM" id="SSF53901">
    <property type="entry name" value="Thiolase-like"/>
    <property type="match status" value="1"/>
</dbReference>
<dbReference type="InterPro" id="IPR001227">
    <property type="entry name" value="Ac_transferase_dom_sf"/>
</dbReference>
<dbReference type="InterPro" id="IPR020841">
    <property type="entry name" value="PKS_Beta-ketoAc_synthase_dom"/>
</dbReference>
<reference evidence="10" key="1">
    <citation type="journal article" date="2021" name="Nat. Commun.">
        <title>Genetic determinants of endophytism in the Arabidopsis root mycobiome.</title>
        <authorList>
            <person name="Mesny F."/>
            <person name="Miyauchi S."/>
            <person name="Thiergart T."/>
            <person name="Pickel B."/>
            <person name="Atanasova L."/>
            <person name="Karlsson M."/>
            <person name="Huettel B."/>
            <person name="Barry K.W."/>
            <person name="Haridas S."/>
            <person name="Chen C."/>
            <person name="Bauer D."/>
            <person name="Andreopoulos W."/>
            <person name="Pangilinan J."/>
            <person name="LaButti K."/>
            <person name="Riley R."/>
            <person name="Lipzen A."/>
            <person name="Clum A."/>
            <person name="Drula E."/>
            <person name="Henrissat B."/>
            <person name="Kohler A."/>
            <person name="Grigoriev I.V."/>
            <person name="Martin F.M."/>
            <person name="Hacquard S."/>
        </authorList>
    </citation>
    <scope>NUCLEOTIDE SEQUENCE</scope>
    <source>
        <strain evidence="10">MPI-CAGE-AT-0021</strain>
    </source>
</reference>
<dbReference type="PROSITE" id="PS00606">
    <property type="entry name" value="KS3_1"/>
    <property type="match status" value="1"/>
</dbReference>
<dbReference type="SUPFAM" id="SSF52151">
    <property type="entry name" value="FabD/lysophospholipase-like"/>
    <property type="match status" value="1"/>
</dbReference>
<sequence length="2111" mass="229144">MAPTTLPRPAVSAAIFSPQNNTPKPQYLAYIRSRLLEDSRLKPLKDAIVTLPQTWDSLASWRQEMGSLQNARQRVQGLAQWLETGISEAVEPDTSGLVTLPLLTIIHMVQYLDYLRQRGHTHSECLDSLKDGGVQGYCIGLLSAVVVATSTDEEELLNRAAAGIRVALAIGAFGDFAEAVSGTEWTTLAIRLRHGDDTEEKELLRRFSGAYISTISDSNNRSIIASDGQIAALRAYAEQEGLSPKTMHIRGKLHDPNNATLAKECIEWCNTLDELSFPSGEAVRLPVRSNRTGETLSAVAHSLSDEVIQTILASTCDWSLVIRGLASDLQQTHRREHTLALFGIGNSVPLAPFRQQELDITKLDMSSASTTSTAAPNLISFPPNAIAVVGAGCRLPGASSLEELWELISEGRSRLETLRSDRANIQGSYRASQDKNWASRRQFFGNYIDDIDAFDHSFFGISPREAKYMDPQQRLLLAVAFDAMDSSGYMRNHRRERGEAVGCFIGASYTEYLENTSSYIPSAFTATGTIRAFLSGKISYHFGWSGPSEVIDTACSSSIVAVHRACQAINSGECSTALAGGVNLITGINNYFDLGKASFLSQTGQCKPFDDSADGYCRADGVGLVVLKPLSKAIADGDHIMGVILATATNQGGIDAPGITVPDGSAQRALYQNVLLKSGIKGHQVSYVEAHGTGTQVGDPIEVKSIRDVFGGLTRTNPVYLGSLKANIGHSETAAGVASLLKVLTMFHHQGIPPLQGFKSLNHKIPALEPDGILISTSLIPWDMNAPRIAAVNSYGASGSNSALLCSEWLRETGKSVSKHAPAFPILLSAASPESLRRYTDDLASYLLKSSAADLRLGDLALTLSERRKHHRTRWSITASSLPDLVSQLQKKIPKEFVEIPKTPKKVVLTFSGQSRTSIGLDPSVRQWYPLFDKYITQCNDILQGFGCPNILPALSDPGPIINPVILQCGTVSVQYACAQCWIDGGLQVDAVVGHSLGELTALAVSGVLTLSDALKVVYTRAELINEKWGPERGTMLAIHAPLEVVQSIMEVVETLVSENDDALEIACYNSVSSHIVVGQEAWIAMAEKILQQDAKYQGIRFQRLSVSHGFHSRFTEPLLSDLVDLEKTLEFKEATIPFETSTQTPFIFGTKDSTYLADHARDPVHFVNAIHRVEQQLGPCVWLEAGWGSPIVAMAKKAVVDPKLHTFQAVTALATVAANLWREGITITDWSFLTSKDSGLGPIWLPPYNFDQPKAWLDHVDNAIEEQKKTPSLQLTKGNSNTQLLSNKGVVGSDGSSHNFTLHTNTERFTKIVQGHAVRRKPLCPASMYMEAAVMGTDKLGVELRSKTITFRNVTFARPLGCGEDLDVELSLGKIPSSGDESWHYAVQSTSKSAYSEGDISVSSSPPDDMELYGMLVSDGITALKNDPDTEKLRKNTVYSLFSKIVEYSDLLRGIMSITLGQKQALAQIQVPKSTFATSESTVSDYYDAITLDTFVQVLGLLINCNNASDSGNEIYIASCIDKMVVSPTDFQKPQTWTVYATYSVADSKTLSGSVFVFSEEGKLTAFGTKIQFMRTEAARLERVLQAVNPRPAVRDALPLSTGIAIPARGQQVDFALVNPKISIHAPSPTSASVALEGEVGKIGMLKSLIAAYSGVKEADIQDDVSFASMGLDSLASMELASEIESTLGIRVNSEDLLTGDIRSLLKCLPMESRSQSLENASRSSDKSTASNGTSIDGDRDDPTAMSTPPDLGFQTNDNEILGKSTPWTRPSTPLNTRFKIETVTYKEVDGVKIPADLYIPSEAPSQPMPIALMIHGGGHLTLSRRAVRPAQTAFLLQNGLFPVSVDYRLAPHVNVLDGSMTDTRDACIWARRDLPKIMALKGITLDPTKLVVIGWSTGGTLAMTTSWTLQDFGHSPPLAVLSFYCPVEYDPDAPITMGHDHPPRTMSLSEIRSCLPPGASTSHAFNTLDTTKLGWLDEGDPRSELVLALIKEENGMSLLFNGLPTEGEELSRANAQRAAAFSPLTQARNGNYSTPTYLIFGDEDEIAPYEKAVEFEEVLTYNAVPCGFLHVTGAKHIFDLGLAPGSEGWDIGVGPGYDFLIRQIEHARC</sequence>
<dbReference type="SMART" id="SM00823">
    <property type="entry name" value="PKS_PP"/>
    <property type="match status" value="1"/>
</dbReference>
<feature type="region of interest" description="C-terminal hotdog fold" evidence="5">
    <location>
        <begin position="1430"/>
        <end position="1583"/>
    </location>
</feature>
<dbReference type="GO" id="GO:0004312">
    <property type="term" value="F:fatty acid synthase activity"/>
    <property type="evidence" value="ECO:0007669"/>
    <property type="project" value="TreeGrafter"/>
</dbReference>
<dbReference type="InterPro" id="IPR032088">
    <property type="entry name" value="SAT"/>
</dbReference>
<dbReference type="SUPFAM" id="SSF53474">
    <property type="entry name" value="alpha/beta-Hydrolases"/>
    <property type="match status" value="1"/>
</dbReference>
<dbReference type="Pfam" id="PF00698">
    <property type="entry name" value="Acyl_transf_1"/>
    <property type="match status" value="1"/>
</dbReference>
<dbReference type="Proteomes" id="UP000717696">
    <property type="component" value="Unassembled WGS sequence"/>
</dbReference>
<dbReference type="InterPro" id="IPR020806">
    <property type="entry name" value="PKS_PP-bd"/>
</dbReference>
<dbReference type="InterPro" id="IPR016035">
    <property type="entry name" value="Acyl_Trfase/lysoPLipase"/>
</dbReference>
<dbReference type="InterPro" id="IPR036736">
    <property type="entry name" value="ACP-like_sf"/>
</dbReference>
<dbReference type="InterPro" id="IPR013094">
    <property type="entry name" value="AB_hydrolase_3"/>
</dbReference>
<evidence type="ECO:0000259" key="9">
    <source>
        <dbReference type="PROSITE" id="PS52019"/>
    </source>
</evidence>
<dbReference type="Pfam" id="PF02801">
    <property type="entry name" value="Ketoacyl-synt_C"/>
    <property type="match status" value="1"/>
</dbReference>
<dbReference type="InterPro" id="IPR050091">
    <property type="entry name" value="PKS_NRPS_Biosynth_Enz"/>
</dbReference>
<name>A0A9P9DGF4_9HYPO</name>
<dbReference type="Pfam" id="PF00109">
    <property type="entry name" value="ketoacyl-synt"/>
    <property type="match status" value="1"/>
</dbReference>
<evidence type="ECO:0000313" key="11">
    <source>
        <dbReference type="Proteomes" id="UP000717696"/>
    </source>
</evidence>
<dbReference type="Gene3D" id="3.30.70.3290">
    <property type="match status" value="1"/>
</dbReference>
<dbReference type="EMBL" id="JAGMUU010000031">
    <property type="protein sequence ID" value="KAH7118688.1"/>
    <property type="molecule type" value="Genomic_DNA"/>
</dbReference>
<dbReference type="SUPFAM" id="SSF47336">
    <property type="entry name" value="ACP-like"/>
    <property type="match status" value="1"/>
</dbReference>
<dbReference type="InterPro" id="IPR014043">
    <property type="entry name" value="Acyl_transferase_dom"/>
</dbReference>
<dbReference type="InterPro" id="IPR029058">
    <property type="entry name" value="AB_hydrolase_fold"/>
</dbReference>
<keyword evidence="4" id="KW-0511">Multifunctional enzyme</keyword>
<dbReference type="Gene3D" id="3.40.47.10">
    <property type="match status" value="1"/>
</dbReference>
<evidence type="ECO:0000259" key="8">
    <source>
        <dbReference type="PROSITE" id="PS52004"/>
    </source>
</evidence>
<accession>A0A9P9DGF4</accession>
<dbReference type="InterPro" id="IPR014030">
    <property type="entry name" value="Ketoacyl_synth_N"/>
</dbReference>
<dbReference type="PANTHER" id="PTHR43775:SF21">
    <property type="entry name" value="NON-REDUCING POLYKETIDE SYNTHASE AUSA-RELATED"/>
    <property type="match status" value="1"/>
</dbReference>
<dbReference type="GO" id="GO:0016787">
    <property type="term" value="F:hydrolase activity"/>
    <property type="evidence" value="ECO:0007669"/>
    <property type="project" value="InterPro"/>
</dbReference>
<dbReference type="CDD" id="cd00833">
    <property type="entry name" value="PKS"/>
    <property type="match status" value="1"/>
</dbReference>
<dbReference type="InterPro" id="IPR009081">
    <property type="entry name" value="PP-bd_ACP"/>
</dbReference>
<evidence type="ECO:0000256" key="4">
    <source>
        <dbReference type="ARBA" id="ARBA00023268"/>
    </source>
</evidence>
<dbReference type="Gene3D" id="3.40.50.1820">
    <property type="entry name" value="alpha/beta hydrolase"/>
    <property type="match status" value="1"/>
</dbReference>
<dbReference type="Pfam" id="PF14765">
    <property type="entry name" value="PS-DH"/>
    <property type="match status" value="1"/>
</dbReference>
<dbReference type="InterPro" id="IPR049900">
    <property type="entry name" value="PKS_mFAS_DH"/>
</dbReference>
<feature type="domain" description="PKS/mFAS DH" evidence="9">
    <location>
        <begin position="1283"/>
        <end position="1583"/>
    </location>
</feature>
<evidence type="ECO:0000256" key="3">
    <source>
        <dbReference type="ARBA" id="ARBA00022679"/>
    </source>
</evidence>
<feature type="active site" description="Proton donor; for dehydratase activity" evidence="5">
    <location>
        <position position="1494"/>
    </location>
</feature>
<proteinExistence type="predicted"/>
<keyword evidence="3" id="KW-0808">Transferase</keyword>
<evidence type="ECO:0000256" key="2">
    <source>
        <dbReference type="ARBA" id="ARBA00022553"/>
    </source>
</evidence>
<dbReference type="Gene3D" id="3.40.366.10">
    <property type="entry name" value="Malonyl-Coenzyme A Acyl Carrier Protein, domain 2"/>
    <property type="match status" value="2"/>
</dbReference>
<dbReference type="PROSITE" id="PS52019">
    <property type="entry name" value="PKS_MFAS_DH"/>
    <property type="match status" value="1"/>
</dbReference>
<dbReference type="Pfam" id="PF16073">
    <property type="entry name" value="SAT"/>
    <property type="match status" value="1"/>
</dbReference>
<dbReference type="Pfam" id="PF00550">
    <property type="entry name" value="PP-binding"/>
    <property type="match status" value="1"/>
</dbReference>
<feature type="domain" description="Ketosynthase family 3 (KS3)" evidence="8">
    <location>
        <begin position="383"/>
        <end position="808"/>
    </location>
</feature>
<keyword evidence="1" id="KW-0596">Phosphopantetheine</keyword>
<feature type="region of interest" description="Disordered" evidence="6">
    <location>
        <begin position="1717"/>
        <end position="1770"/>
    </location>
</feature>
<dbReference type="InterPro" id="IPR049551">
    <property type="entry name" value="PKS_DH_C"/>
</dbReference>
<dbReference type="InterPro" id="IPR006162">
    <property type="entry name" value="Ppantetheine_attach_site"/>
</dbReference>
<dbReference type="Gene3D" id="3.10.129.110">
    <property type="entry name" value="Polyketide synthase dehydratase"/>
    <property type="match status" value="1"/>
</dbReference>
<dbReference type="Pfam" id="PF22621">
    <property type="entry name" value="CurL-like_PKS_C"/>
    <property type="match status" value="1"/>
</dbReference>
<feature type="domain" description="Carrier" evidence="7">
    <location>
        <begin position="1638"/>
        <end position="1723"/>
    </location>
</feature>
<dbReference type="PANTHER" id="PTHR43775">
    <property type="entry name" value="FATTY ACID SYNTHASE"/>
    <property type="match status" value="1"/>
</dbReference>
<dbReference type="SMART" id="SM00827">
    <property type="entry name" value="PKS_AT"/>
    <property type="match status" value="1"/>
</dbReference>
<evidence type="ECO:0000256" key="5">
    <source>
        <dbReference type="PROSITE-ProRule" id="PRU01363"/>
    </source>
</evidence>
<feature type="region of interest" description="N-terminal hotdog fold" evidence="5">
    <location>
        <begin position="1283"/>
        <end position="1408"/>
    </location>
</feature>
<dbReference type="SMART" id="SM00825">
    <property type="entry name" value="PKS_KS"/>
    <property type="match status" value="1"/>
</dbReference>
<dbReference type="OrthoDB" id="329835at2759"/>
<comment type="caution">
    <text evidence="10">The sequence shown here is derived from an EMBL/GenBank/DDBJ whole genome shotgun (WGS) entry which is preliminary data.</text>
</comment>
<feature type="active site" description="Proton acceptor; for dehydratase activity" evidence="5">
    <location>
        <position position="1317"/>
    </location>
</feature>
<feature type="compositionally biased region" description="Polar residues" evidence="6">
    <location>
        <begin position="1717"/>
        <end position="1736"/>
    </location>
</feature>
<dbReference type="GO" id="GO:0004315">
    <property type="term" value="F:3-oxoacyl-[acyl-carrier-protein] synthase activity"/>
    <property type="evidence" value="ECO:0007669"/>
    <property type="project" value="InterPro"/>
</dbReference>
<dbReference type="GO" id="GO:0006633">
    <property type="term" value="P:fatty acid biosynthetic process"/>
    <property type="evidence" value="ECO:0007669"/>
    <property type="project" value="InterPro"/>
</dbReference>
<dbReference type="InterPro" id="IPR018201">
    <property type="entry name" value="Ketoacyl_synth_AS"/>
</dbReference>
<gene>
    <name evidence="10" type="ORF">B0J13DRAFT_651889</name>
</gene>
<dbReference type="InterPro" id="IPR016039">
    <property type="entry name" value="Thiolase-like"/>
</dbReference>
<dbReference type="GO" id="GO:0031177">
    <property type="term" value="F:phosphopantetheine binding"/>
    <property type="evidence" value="ECO:0007669"/>
    <property type="project" value="InterPro"/>
</dbReference>
<dbReference type="Gene3D" id="1.10.1200.10">
    <property type="entry name" value="ACP-like"/>
    <property type="match status" value="1"/>
</dbReference>
<dbReference type="PROSITE" id="PS50075">
    <property type="entry name" value="CARRIER"/>
    <property type="match status" value="1"/>
</dbReference>
<dbReference type="GO" id="GO:0044550">
    <property type="term" value="P:secondary metabolite biosynthetic process"/>
    <property type="evidence" value="ECO:0007669"/>
    <property type="project" value="TreeGrafter"/>
</dbReference>
<dbReference type="PROSITE" id="PS52004">
    <property type="entry name" value="KS3_2"/>
    <property type="match status" value="1"/>
</dbReference>
<evidence type="ECO:0000259" key="7">
    <source>
        <dbReference type="PROSITE" id="PS50075"/>
    </source>
</evidence>
<evidence type="ECO:0000256" key="1">
    <source>
        <dbReference type="ARBA" id="ARBA00022450"/>
    </source>
</evidence>
<keyword evidence="11" id="KW-1185">Reference proteome</keyword>
<evidence type="ECO:0000256" key="6">
    <source>
        <dbReference type="SAM" id="MobiDB-lite"/>
    </source>
</evidence>
<organism evidence="10 11">
    <name type="scientific">Dactylonectria estremocensis</name>
    <dbReference type="NCBI Taxonomy" id="1079267"/>
    <lineage>
        <taxon>Eukaryota</taxon>
        <taxon>Fungi</taxon>
        <taxon>Dikarya</taxon>
        <taxon>Ascomycota</taxon>
        <taxon>Pezizomycotina</taxon>
        <taxon>Sordariomycetes</taxon>
        <taxon>Hypocreomycetidae</taxon>
        <taxon>Hypocreales</taxon>
        <taxon>Nectriaceae</taxon>
        <taxon>Dactylonectria</taxon>
    </lineage>
</organism>
<dbReference type="PROSITE" id="PS00012">
    <property type="entry name" value="PHOSPHOPANTETHEINE"/>
    <property type="match status" value="1"/>
</dbReference>
<dbReference type="Pfam" id="PF07859">
    <property type="entry name" value="Abhydrolase_3"/>
    <property type="match status" value="1"/>
</dbReference>
<protein>
    <submittedName>
        <fullName evidence="10">Polyketide synthase</fullName>
    </submittedName>
</protein>
<keyword evidence="2" id="KW-0597">Phosphoprotein</keyword>
<evidence type="ECO:0000313" key="10">
    <source>
        <dbReference type="EMBL" id="KAH7118688.1"/>
    </source>
</evidence>
<dbReference type="InterPro" id="IPR014031">
    <property type="entry name" value="Ketoacyl_synth_C"/>
</dbReference>
<dbReference type="InterPro" id="IPR042104">
    <property type="entry name" value="PKS_dehydratase_sf"/>
</dbReference>